<dbReference type="EMBL" id="JASVDS010000004">
    <property type="protein sequence ID" value="MDL5033312.1"/>
    <property type="molecule type" value="Genomic_DNA"/>
</dbReference>
<accession>A0ABT7LM32</accession>
<gene>
    <name evidence="8" type="ORF">QRD43_15460</name>
</gene>
<evidence type="ECO:0000313" key="8">
    <source>
        <dbReference type="EMBL" id="MDL5033312.1"/>
    </source>
</evidence>
<protein>
    <submittedName>
        <fullName evidence="8">Lipopolysaccharide biosynthesis protein</fullName>
    </submittedName>
</protein>
<evidence type="ECO:0000256" key="7">
    <source>
        <dbReference type="SAM" id="Phobius"/>
    </source>
</evidence>
<comment type="caution">
    <text evidence="8">The sequence shown here is derived from an EMBL/GenBank/DDBJ whole genome shotgun (WGS) entry which is preliminary data.</text>
</comment>
<organism evidence="8 9">
    <name type="scientific">Roseateles subflavus</name>
    <dbReference type="NCBI Taxonomy" id="3053353"/>
    <lineage>
        <taxon>Bacteria</taxon>
        <taxon>Pseudomonadati</taxon>
        <taxon>Pseudomonadota</taxon>
        <taxon>Betaproteobacteria</taxon>
        <taxon>Burkholderiales</taxon>
        <taxon>Sphaerotilaceae</taxon>
        <taxon>Roseateles</taxon>
    </lineage>
</organism>
<keyword evidence="9" id="KW-1185">Reference proteome</keyword>
<feature type="transmembrane region" description="Helical" evidence="7">
    <location>
        <begin position="325"/>
        <end position="346"/>
    </location>
</feature>
<dbReference type="RefSeq" id="WP_285983398.1">
    <property type="nucleotide sequence ID" value="NZ_JASVDS010000004.1"/>
</dbReference>
<feature type="transmembrane region" description="Helical" evidence="7">
    <location>
        <begin position="442"/>
        <end position="462"/>
    </location>
</feature>
<feature type="transmembrane region" description="Helical" evidence="7">
    <location>
        <begin position="79"/>
        <end position="99"/>
    </location>
</feature>
<keyword evidence="3" id="KW-1003">Cell membrane</keyword>
<reference evidence="8 9" key="1">
    <citation type="submission" date="2023-06" db="EMBL/GenBank/DDBJ databases">
        <title>Pelomonas sp. APW6 16S ribosomal RNA gene genome sequencing and assembly.</title>
        <authorList>
            <person name="Woo H."/>
        </authorList>
    </citation>
    <scope>NUCLEOTIDE SEQUENCE [LARGE SCALE GENOMIC DNA]</scope>
    <source>
        <strain evidence="8 9">APW6</strain>
    </source>
</reference>
<feature type="transmembrane region" description="Helical" evidence="7">
    <location>
        <begin position="20"/>
        <end position="37"/>
    </location>
</feature>
<feature type="transmembrane region" description="Helical" evidence="7">
    <location>
        <begin position="169"/>
        <end position="186"/>
    </location>
</feature>
<evidence type="ECO:0000256" key="3">
    <source>
        <dbReference type="ARBA" id="ARBA00022475"/>
    </source>
</evidence>
<feature type="transmembrane region" description="Helical" evidence="7">
    <location>
        <begin position="43"/>
        <end position="67"/>
    </location>
</feature>
<proteinExistence type="inferred from homology"/>
<evidence type="ECO:0000256" key="4">
    <source>
        <dbReference type="ARBA" id="ARBA00022692"/>
    </source>
</evidence>
<keyword evidence="5 7" id="KW-1133">Transmembrane helix</keyword>
<evidence type="ECO:0000256" key="2">
    <source>
        <dbReference type="ARBA" id="ARBA00007430"/>
    </source>
</evidence>
<evidence type="ECO:0000313" key="9">
    <source>
        <dbReference type="Proteomes" id="UP001238603"/>
    </source>
</evidence>
<name>A0ABT7LM32_9BURK</name>
<dbReference type="PANTHER" id="PTHR30250">
    <property type="entry name" value="PST FAMILY PREDICTED COLANIC ACID TRANSPORTER"/>
    <property type="match status" value="1"/>
</dbReference>
<feature type="transmembrane region" description="Helical" evidence="7">
    <location>
        <begin position="236"/>
        <end position="255"/>
    </location>
</feature>
<evidence type="ECO:0000256" key="5">
    <source>
        <dbReference type="ARBA" id="ARBA00022989"/>
    </source>
</evidence>
<feature type="transmembrane region" description="Helical" evidence="7">
    <location>
        <begin position="381"/>
        <end position="397"/>
    </location>
</feature>
<feature type="transmembrane region" description="Helical" evidence="7">
    <location>
        <begin position="143"/>
        <end position="163"/>
    </location>
</feature>
<evidence type="ECO:0000256" key="1">
    <source>
        <dbReference type="ARBA" id="ARBA00004651"/>
    </source>
</evidence>
<dbReference type="InterPro" id="IPR050833">
    <property type="entry name" value="Poly_Biosynth_Transport"/>
</dbReference>
<feature type="transmembrane region" description="Helical" evidence="7">
    <location>
        <begin position="418"/>
        <end position="436"/>
    </location>
</feature>
<dbReference type="Pfam" id="PF13440">
    <property type="entry name" value="Polysacc_synt_3"/>
    <property type="match status" value="1"/>
</dbReference>
<evidence type="ECO:0000256" key="6">
    <source>
        <dbReference type="ARBA" id="ARBA00023136"/>
    </source>
</evidence>
<keyword evidence="4 7" id="KW-0812">Transmembrane</keyword>
<comment type="subcellular location">
    <subcellularLocation>
        <location evidence="1">Cell membrane</location>
        <topology evidence="1">Multi-pass membrane protein</topology>
    </subcellularLocation>
</comment>
<keyword evidence="6 7" id="KW-0472">Membrane</keyword>
<dbReference type="PANTHER" id="PTHR30250:SF10">
    <property type="entry name" value="LIPOPOLYSACCHARIDE BIOSYNTHESIS PROTEIN WZXC"/>
    <property type="match status" value="1"/>
</dbReference>
<sequence length="482" mass="51118">MQVRDRFLHGLKWSAIGKLGSQLLSWAATVVVMRLLQTSDYGLMMMTMVVITLLSNLNEFGFGSALVRGETLDRRVCGAVFGAMLCVATALNLLLWLGAEPLARFFNDPRLAELLRPAGLIFLISALSTVPESVLRREMDFKAIAYADVASVIATSVTSLGLAYAGHGVWALLLANLVGAAVRTVLLHLQSHTRVWPNADFRQLRPLLSYGSNLTASRFTWWFMAQADALIGGKLLSASALGVYSVALTLASLPLQKSMQVVNQVAFSAIARLKNAGQPVQPELLRGLRSLSLISLPACALLALLAEPLVLLVSGSQWAPAAVPLQLMALAVPLRLCSAILATALIATGHAGADFKNTLSGAVVMPAAFLAGAWFGGTNGLAAAWTVGVPLVFLINFPRSARLLDLPLGGVLGTFRTGLGACVPLVAAVIGAARLVPAEPVWQLLAPGTAGVLCYVLALLAIDRSFRQWARTRLAARLNKDS</sequence>
<dbReference type="Proteomes" id="UP001238603">
    <property type="component" value="Unassembled WGS sequence"/>
</dbReference>
<feature type="transmembrane region" description="Helical" evidence="7">
    <location>
        <begin position="114"/>
        <end position="131"/>
    </location>
</feature>
<dbReference type="CDD" id="cd13127">
    <property type="entry name" value="MATE_tuaB_like"/>
    <property type="match status" value="1"/>
</dbReference>
<comment type="similarity">
    <text evidence="2">Belongs to the polysaccharide synthase family.</text>
</comment>
<feature type="transmembrane region" description="Helical" evidence="7">
    <location>
        <begin position="291"/>
        <end position="313"/>
    </location>
</feature>